<organism evidence="1">
    <name type="scientific">Teredinibacter purpureus</name>
    <dbReference type="NCBI Taxonomy" id="2731756"/>
    <lineage>
        <taxon>Bacteria</taxon>
        <taxon>Pseudomonadati</taxon>
        <taxon>Pseudomonadota</taxon>
        <taxon>Gammaproteobacteria</taxon>
        <taxon>Cellvibrionales</taxon>
        <taxon>Cellvibrionaceae</taxon>
        <taxon>Teredinibacter</taxon>
    </lineage>
</organism>
<dbReference type="EMBL" id="KJ943325">
    <property type="protein sequence ID" value="AIH07676.1"/>
    <property type="molecule type" value="Genomic_DNA"/>
</dbReference>
<name>A0A0D3MF64_9GAMM</name>
<dbReference type="RefSeq" id="WP_052691932.1">
    <property type="nucleotide sequence ID" value="NZ_CP060092.1"/>
</dbReference>
<sequence length="276" mass="30592">MKHTLQYLALAMSACMFMACSQQDDPNTRLIKSQDMPVDELMERSGVNAQIVQIPEKVLADAEDQLRRGIVAVDDIRAILIQTFNPSDLRTDARAYMAENLDANEVESILAWLNSDIGKKVSALEKAGRVNAKHQDVMESYRKLKKNKQRLELVHQLDDAMQSTASSVDMALATQRSLLTALIPGMPETKVITEDEIRAKIEEIRPKMLPKYKRMVEASSLHSYQSLTDGEMQAYIAFSKSEAAQHYYQVMSKSLQAAIVAAGGKAGTAIGDLGKS</sequence>
<proteinExistence type="predicted"/>
<dbReference type="OrthoDB" id="5706290at2"/>
<reference evidence="1" key="1">
    <citation type="journal article" date="2014" name="Proc. Natl. Acad. Sci. U.S.A.">
        <title>Gill bacteria enable a novel digestive strategy in a wood-feeding mollusk.</title>
        <authorList>
            <person name="O'Connor R.M."/>
            <person name="Fung J.M."/>
            <person name="Sharp K.H."/>
            <person name="Benner J.S."/>
            <person name="McClung C."/>
            <person name="Cushing S."/>
            <person name="Lamkin E.R."/>
            <person name="Fomenkov A.I."/>
            <person name="Henrissat B."/>
            <person name="Londer Y.Y."/>
            <person name="Scholz M.B."/>
            <person name="Posfai J."/>
            <person name="Malfatti S."/>
            <person name="Tringe S.G."/>
            <person name="Woyke T."/>
            <person name="Malmstrom R.R."/>
            <person name="Coleman-Derr D."/>
            <person name="Altamia M.A."/>
            <person name="Dedrick S."/>
            <person name="Kaluziak S.T."/>
            <person name="Haygood M.G."/>
            <person name="Distel D.L."/>
        </authorList>
    </citation>
    <scope>NUCLEOTIDE SEQUENCE</scope>
    <source>
        <strain evidence="1">Bs12</strain>
    </source>
</reference>
<protein>
    <recommendedName>
        <fullName evidence="2">DUF2059 domain-containing protein</fullName>
    </recommendedName>
</protein>
<dbReference type="PROSITE" id="PS51257">
    <property type="entry name" value="PROKAR_LIPOPROTEIN"/>
    <property type="match status" value="1"/>
</dbReference>
<dbReference type="AlphaFoldDB" id="A0A0D3MF64"/>
<evidence type="ECO:0008006" key="2">
    <source>
        <dbReference type="Google" id="ProtNLM"/>
    </source>
</evidence>
<accession>A0A0D3MF64</accession>
<evidence type="ECO:0000313" key="1">
    <source>
        <dbReference type="EMBL" id="AIH07676.1"/>
    </source>
</evidence>